<dbReference type="Proteomes" id="UP000531594">
    <property type="component" value="Unassembled WGS sequence"/>
</dbReference>
<dbReference type="InterPro" id="IPR016181">
    <property type="entry name" value="Acyl_CoA_acyltransferase"/>
</dbReference>
<dbReference type="RefSeq" id="WP_184525175.1">
    <property type="nucleotide sequence ID" value="NZ_JACHGK010000005.1"/>
</dbReference>
<feature type="domain" description="N-acetyltransferase" evidence="1">
    <location>
        <begin position="116"/>
        <end position="255"/>
    </location>
</feature>
<dbReference type="EMBL" id="JACHGK010000005">
    <property type="protein sequence ID" value="MBB6445286.1"/>
    <property type="molecule type" value="Genomic_DNA"/>
</dbReference>
<proteinExistence type="predicted"/>
<evidence type="ECO:0000259" key="1">
    <source>
        <dbReference type="PROSITE" id="PS51186"/>
    </source>
</evidence>
<dbReference type="SUPFAM" id="SSF55729">
    <property type="entry name" value="Acyl-CoA N-acyltransferases (Nat)"/>
    <property type="match status" value="1"/>
</dbReference>
<dbReference type="InterPro" id="IPR040549">
    <property type="entry name" value="DUF5613"/>
</dbReference>
<keyword evidence="2" id="KW-0808">Transferase</keyword>
<dbReference type="GO" id="GO:0016747">
    <property type="term" value="F:acyltransferase activity, transferring groups other than amino-acyl groups"/>
    <property type="evidence" value="ECO:0007669"/>
    <property type="project" value="InterPro"/>
</dbReference>
<keyword evidence="3" id="KW-1185">Reference proteome</keyword>
<sequence length="255" mass="30044">MKKITFQNLYRPGKVVIDNEFFTHFHAPETNLLYDYNDIQFKTMPTVPEFILAEEYLQDFHFRHQQNHLKFCFPDNEPLSQEIIVYLSSSGYGNCLMELYGIHPEQFPKADEVPEINIQPVTEEQLQTYLDFEYEQDVKYGTGFAEEKQGHYRRSFQDGRMMQLLAYYQGMPAGSVVVIISEEIVELDNLIVLESLRGKGIGSRLQQYVMNHFAEKIIILAADGYDTAKKMYQKQHYQFLGYRYEVLKICCEKEF</sequence>
<name>A0A7X0LUT2_9BACI</name>
<accession>A0A7X0LUT2</accession>
<evidence type="ECO:0000313" key="3">
    <source>
        <dbReference type="Proteomes" id="UP000531594"/>
    </source>
</evidence>
<comment type="caution">
    <text evidence="2">The sequence shown here is derived from an EMBL/GenBank/DDBJ whole genome shotgun (WGS) entry which is preliminary data.</text>
</comment>
<gene>
    <name evidence="2" type="ORF">HNR53_001904</name>
</gene>
<dbReference type="CDD" id="cd04301">
    <property type="entry name" value="NAT_SF"/>
    <property type="match status" value="1"/>
</dbReference>
<dbReference type="Gene3D" id="3.40.630.30">
    <property type="match status" value="1"/>
</dbReference>
<organism evidence="2 3">
    <name type="scientific">Bacillus benzoevorans</name>
    <dbReference type="NCBI Taxonomy" id="1456"/>
    <lineage>
        <taxon>Bacteria</taxon>
        <taxon>Bacillati</taxon>
        <taxon>Bacillota</taxon>
        <taxon>Bacilli</taxon>
        <taxon>Bacillales</taxon>
        <taxon>Bacillaceae</taxon>
        <taxon>Bacillus</taxon>
    </lineage>
</organism>
<dbReference type="AlphaFoldDB" id="A0A7X0LUT2"/>
<evidence type="ECO:0000313" key="2">
    <source>
        <dbReference type="EMBL" id="MBB6445286.1"/>
    </source>
</evidence>
<dbReference type="Pfam" id="PF00583">
    <property type="entry name" value="Acetyltransf_1"/>
    <property type="match status" value="1"/>
</dbReference>
<dbReference type="PROSITE" id="PS51186">
    <property type="entry name" value="GNAT"/>
    <property type="match status" value="1"/>
</dbReference>
<reference evidence="2 3" key="1">
    <citation type="submission" date="2020-08" db="EMBL/GenBank/DDBJ databases">
        <title>Genomic Encyclopedia of Type Strains, Phase IV (KMG-IV): sequencing the most valuable type-strain genomes for metagenomic binning, comparative biology and taxonomic classification.</title>
        <authorList>
            <person name="Goeker M."/>
        </authorList>
    </citation>
    <scope>NUCLEOTIDE SEQUENCE [LARGE SCALE GENOMIC DNA]</scope>
    <source>
        <strain evidence="2 3">DSM 5391</strain>
    </source>
</reference>
<dbReference type="Pfam" id="PF18467">
    <property type="entry name" value="DUF5613"/>
    <property type="match status" value="1"/>
</dbReference>
<dbReference type="InterPro" id="IPR000182">
    <property type="entry name" value="GNAT_dom"/>
</dbReference>
<protein>
    <submittedName>
        <fullName evidence="2">GNAT superfamily N-acetyltransferase</fullName>
    </submittedName>
</protein>